<evidence type="ECO:0000256" key="4">
    <source>
        <dbReference type="ARBA" id="ARBA00012055"/>
    </source>
</evidence>
<feature type="domain" description="Phosphofructokinase" evidence="15">
    <location>
        <begin position="7"/>
        <end position="288"/>
    </location>
</feature>
<dbReference type="InterPro" id="IPR035966">
    <property type="entry name" value="PKF_sf"/>
</dbReference>
<comment type="pathway">
    <text evidence="3">Carbohydrate degradation; glycolysis; D-glyceraldehyde 3-phosphate and glycerone phosphate from D-glucose: step 3/4.</text>
</comment>
<evidence type="ECO:0000256" key="5">
    <source>
        <dbReference type="ARBA" id="ARBA00022490"/>
    </source>
</evidence>
<proteinExistence type="inferred from homology"/>
<dbReference type="NCBIfam" id="NF002872">
    <property type="entry name" value="PRK03202.1"/>
    <property type="match status" value="1"/>
</dbReference>
<comment type="catalytic activity">
    <reaction evidence="14">
        <text>beta-D-fructose 6-phosphate + ATP = beta-D-fructose 1,6-bisphosphate + ADP + H(+)</text>
        <dbReference type="Rhea" id="RHEA:16109"/>
        <dbReference type="ChEBI" id="CHEBI:15378"/>
        <dbReference type="ChEBI" id="CHEBI:30616"/>
        <dbReference type="ChEBI" id="CHEBI:32966"/>
        <dbReference type="ChEBI" id="CHEBI:57634"/>
        <dbReference type="ChEBI" id="CHEBI:456216"/>
        <dbReference type="EC" id="2.7.1.11"/>
    </reaction>
</comment>
<dbReference type="Gene3D" id="3.40.50.460">
    <property type="entry name" value="Phosphofructokinase domain"/>
    <property type="match status" value="1"/>
</dbReference>
<gene>
    <name evidence="16" type="ORF">ACFOEE_01095</name>
</gene>
<evidence type="ECO:0000256" key="7">
    <source>
        <dbReference type="ARBA" id="ARBA00022723"/>
    </source>
</evidence>
<evidence type="ECO:0000256" key="6">
    <source>
        <dbReference type="ARBA" id="ARBA00022679"/>
    </source>
</evidence>
<dbReference type="RefSeq" id="WP_377120030.1">
    <property type="nucleotide sequence ID" value="NZ_JBHRSD010000001.1"/>
</dbReference>
<evidence type="ECO:0000256" key="11">
    <source>
        <dbReference type="ARBA" id="ARBA00022842"/>
    </source>
</evidence>
<name>A0ABV7CCJ9_9GAMM</name>
<dbReference type="InterPro" id="IPR012003">
    <property type="entry name" value="ATP_PFK_prok-type"/>
</dbReference>
<keyword evidence="12" id="KW-0324">Glycolysis</keyword>
<comment type="cofactor">
    <cofactor evidence="1">
        <name>Mg(2+)</name>
        <dbReference type="ChEBI" id="CHEBI:18420"/>
    </cofactor>
</comment>
<evidence type="ECO:0000256" key="1">
    <source>
        <dbReference type="ARBA" id="ARBA00001946"/>
    </source>
</evidence>
<dbReference type="PANTHER" id="PTHR13697:SF4">
    <property type="entry name" value="ATP-DEPENDENT 6-PHOSPHOFRUCTOKINASE"/>
    <property type="match status" value="1"/>
</dbReference>
<comment type="caution">
    <text evidence="16">The sequence shown here is derived from an EMBL/GenBank/DDBJ whole genome shotgun (WGS) entry which is preliminary data.</text>
</comment>
<dbReference type="PIRSF" id="PIRSF000532">
    <property type="entry name" value="ATP_PFK_prok"/>
    <property type="match status" value="1"/>
</dbReference>
<evidence type="ECO:0000256" key="2">
    <source>
        <dbReference type="ARBA" id="ARBA00004496"/>
    </source>
</evidence>
<keyword evidence="6" id="KW-0808">Transferase</keyword>
<keyword evidence="7" id="KW-0479">Metal-binding</keyword>
<accession>A0ABV7CCJ9</accession>
<dbReference type="InterPro" id="IPR000023">
    <property type="entry name" value="Phosphofructokinase_dom"/>
</dbReference>
<dbReference type="Pfam" id="PF00365">
    <property type="entry name" value="PFK"/>
    <property type="match status" value="1"/>
</dbReference>
<dbReference type="PANTHER" id="PTHR13697">
    <property type="entry name" value="PHOSPHOFRUCTOKINASE"/>
    <property type="match status" value="1"/>
</dbReference>
<evidence type="ECO:0000256" key="14">
    <source>
        <dbReference type="ARBA" id="ARBA00048070"/>
    </source>
</evidence>
<keyword evidence="17" id="KW-1185">Reference proteome</keyword>
<evidence type="ECO:0000256" key="10">
    <source>
        <dbReference type="ARBA" id="ARBA00022840"/>
    </source>
</evidence>
<keyword evidence="5" id="KW-0963">Cytoplasm</keyword>
<keyword evidence="11" id="KW-0460">Magnesium</keyword>
<keyword evidence="9" id="KW-0418">Kinase</keyword>
<evidence type="ECO:0000256" key="9">
    <source>
        <dbReference type="ARBA" id="ARBA00022777"/>
    </source>
</evidence>
<reference evidence="17" key="1">
    <citation type="journal article" date="2019" name="Int. J. Syst. Evol. Microbiol.">
        <title>The Global Catalogue of Microorganisms (GCM) 10K type strain sequencing project: providing services to taxonomists for standard genome sequencing and annotation.</title>
        <authorList>
            <consortium name="The Broad Institute Genomics Platform"/>
            <consortium name="The Broad Institute Genome Sequencing Center for Infectious Disease"/>
            <person name="Wu L."/>
            <person name="Ma J."/>
        </authorList>
    </citation>
    <scope>NUCLEOTIDE SEQUENCE [LARGE SCALE GENOMIC DNA]</scope>
    <source>
        <strain evidence="17">KCTC 42730</strain>
    </source>
</reference>
<comment type="similarity">
    <text evidence="13">Belongs to the phosphofructokinase type A (PFKA) family.</text>
</comment>
<evidence type="ECO:0000259" key="15">
    <source>
        <dbReference type="Pfam" id="PF00365"/>
    </source>
</evidence>
<comment type="subcellular location">
    <subcellularLocation>
        <location evidence="2">Cytoplasm</location>
    </subcellularLocation>
</comment>
<dbReference type="EC" id="2.7.1.11" evidence="4"/>
<sequence length="336" mass="35650">MQLKRPKIAVLTSGGDAPGMNAAIRAITLACHSSGYSCIGFFHGYNGLIDDEWCELTPRLVNPTLQQGGTLLKSARCKAMLTSDGVKQAANTLYKHDIDALIVVGGDGSFRGMLELEKEWRGQLIGLPGTIDNDLAHCDATIGFATAVQTAASAIDKIRDTANAFERVFIVEVMGRHSGHIAFAVGLATGAEAILSFENCQPPQHDAILSELTTAITQQQQVRHGSYLIVCAENLWPGGASALQKALKERAAIDSAVCILGHIQRGGSPVVNDRLLASKLGLAAVEAVEQQQHMVMLGEIAGNVVATALNATVQDHKPVASFWLKAHRSALKGDLA</sequence>
<evidence type="ECO:0000313" key="17">
    <source>
        <dbReference type="Proteomes" id="UP001595453"/>
    </source>
</evidence>
<dbReference type="Gene3D" id="3.40.50.450">
    <property type="match status" value="1"/>
</dbReference>
<dbReference type="SUPFAM" id="SSF53784">
    <property type="entry name" value="Phosphofructokinase"/>
    <property type="match status" value="1"/>
</dbReference>
<protein>
    <recommendedName>
        <fullName evidence="4">6-phosphofructokinase</fullName>
        <ecNumber evidence="4">2.7.1.11</ecNumber>
    </recommendedName>
</protein>
<dbReference type="Proteomes" id="UP001595453">
    <property type="component" value="Unassembled WGS sequence"/>
</dbReference>
<evidence type="ECO:0000313" key="16">
    <source>
        <dbReference type="EMBL" id="MFC3031119.1"/>
    </source>
</evidence>
<dbReference type="PRINTS" id="PR00476">
    <property type="entry name" value="PHFRCTKINASE"/>
</dbReference>
<dbReference type="EMBL" id="JBHRSD010000001">
    <property type="protein sequence ID" value="MFC3031119.1"/>
    <property type="molecule type" value="Genomic_DNA"/>
</dbReference>
<evidence type="ECO:0000256" key="8">
    <source>
        <dbReference type="ARBA" id="ARBA00022741"/>
    </source>
</evidence>
<organism evidence="16 17">
    <name type="scientific">Pseudoalteromonas fenneropenaei</name>
    <dbReference type="NCBI Taxonomy" id="1737459"/>
    <lineage>
        <taxon>Bacteria</taxon>
        <taxon>Pseudomonadati</taxon>
        <taxon>Pseudomonadota</taxon>
        <taxon>Gammaproteobacteria</taxon>
        <taxon>Alteromonadales</taxon>
        <taxon>Pseudoalteromonadaceae</taxon>
        <taxon>Pseudoalteromonas</taxon>
    </lineage>
</organism>
<evidence type="ECO:0000256" key="12">
    <source>
        <dbReference type="ARBA" id="ARBA00023152"/>
    </source>
</evidence>
<evidence type="ECO:0000256" key="13">
    <source>
        <dbReference type="ARBA" id="ARBA00038478"/>
    </source>
</evidence>
<evidence type="ECO:0000256" key="3">
    <source>
        <dbReference type="ARBA" id="ARBA00004679"/>
    </source>
</evidence>
<keyword evidence="10" id="KW-0067">ATP-binding</keyword>
<dbReference type="InterPro" id="IPR022953">
    <property type="entry name" value="ATP_PFK"/>
</dbReference>
<keyword evidence="8" id="KW-0547">Nucleotide-binding</keyword>